<dbReference type="GO" id="GO:0032259">
    <property type="term" value="P:methylation"/>
    <property type="evidence" value="ECO:0007669"/>
    <property type="project" value="UniProtKB-KW"/>
</dbReference>
<dbReference type="Gene3D" id="3.40.50.150">
    <property type="entry name" value="Vaccinia Virus protein VP39"/>
    <property type="match status" value="1"/>
</dbReference>
<accession>A0ABP6T0L0</accession>
<sequence>MSVQDRISDLPDLVKRWDAQQAAYIAGREQRFTAMLDVVELTVGGDRTIVDLGCGPGSLTRRLLDRFPDTRVVAVDYDPVLLALARATLTEYGSRVTVLDTDLRDAGWASFAGEVSAMVSTTALHWLAPDQLIRLYAQIRDRLSPSGVLLDGDHFRFGDRDPALRTIAADHDDLTQRAAFAAGAEDWASWWDAASAHPLLQPHVAERDRRYGRRTSTPETTVDFRLAALRQAGFGAVGTVWQLLDDYVVWAQK</sequence>
<gene>
    <name evidence="3" type="ORF">GCM10020369_35650</name>
</gene>
<dbReference type="EMBL" id="BAAAYN010000023">
    <property type="protein sequence ID" value="GAA3388646.1"/>
    <property type="molecule type" value="Genomic_DNA"/>
</dbReference>
<proteinExistence type="predicted"/>
<dbReference type="SUPFAM" id="SSF53335">
    <property type="entry name" value="S-adenosyl-L-methionine-dependent methyltransferases"/>
    <property type="match status" value="1"/>
</dbReference>
<evidence type="ECO:0000256" key="1">
    <source>
        <dbReference type="ARBA" id="ARBA00022679"/>
    </source>
</evidence>
<organism evidence="3 4">
    <name type="scientific">Cryptosporangium minutisporangium</name>
    <dbReference type="NCBI Taxonomy" id="113569"/>
    <lineage>
        <taxon>Bacteria</taxon>
        <taxon>Bacillati</taxon>
        <taxon>Actinomycetota</taxon>
        <taxon>Actinomycetes</taxon>
        <taxon>Cryptosporangiales</taxon>
        <taxon>Cryptosporangiaceae</taxon>
        <taxon>Cryptosporangium</taxon>
    </lineage>
</organism>
<dbReference type="InterPro" id="IPR041698">
    <property type="entry name" value="Methyltransf_25"/>
</dbReference>
<name>A0ABP6T0L0_9ACTN</name>
<keyword evidence="3" id="KW-0489">Methyltransferase</keyword>
<comment type="caution">
    <text evidence="3">The sequence shown here is derived from an EMBL/GenBank/DDBJ whole genome shotgun (WGS) entry which is preliminary data.</text>
</comment>
<feature type="domain" description="Methyltransferase" evidence="2">
    <location>
        <begin position="49"/>
        <end position="147"/>
    </location>
</feature>
<dbReference type="PANTHER" id="PTHR43861:SF2">
    <property type="entry name" value="CARBOXY-S-ADENOSYL-L-METHIONINE SYNTHASE"/>
    <property type="match status" value="1"/>
</dbReference>
<dbReference type="Proteomes" id="UP001501676">
    <property type="component" value="Unassembled WGS sequence"/>
</dbReference>
<dbReference type="RefSeq" id="WP_345729247.1">
    <property type="nucleotide sequence ID" value="NZ_BAAAYN010000023.1"/>
</dbReference>
<dbReference type="Pfam" id="PF13649">
    <property type="entry name" value="Methyltransf_25"/>
    <property type="match status" value="1"/>
</dbReference>
<evidence type="ECO:0000259" key="2">
    <source>
        <dbReference type="Pfam" id="PF13649"/>
    </source>
</evidence>
<evidence type="ECO:0000313" key="4">
    <source>
        <dbReference type="Proteomes" id="UP001501676"/>
    </source>
</evidence>
<keyword evidence="1" id="KW-0808">Transferase</keyword>
<reference evidence="4" key="1">
    <citation type="journal article" date="2019" name="Int. J. Syst. Evol. Microbiol.">
        <title>The Global Catalogue of Microorganisms (GCM) 10K type strain sequencing project: providing services to taxonomists for standard genome sequencing and annotation.</title>
        <authorList>
            <consortium name="The Broad Institute Genomics Platform"/>
            <consortium name="The Broad Institute Genome Sequencing Center for Infectious Disease"/>
            <person name="Wu L."/>
            <person name="Ma J."/>
        </authorList>
    </citation>
    <scope>NUCLEOTIDE SEQUENCE [LARGE SCALE GENOMIC DNA]</scope>
    <source>
        <strain evidence="4">JCM 9458</strain>
    </source>
</reference>
<dbReference type="InterPro" id="IPR029063">
    <property type="entry name" value="SAM-dependent_MTases_sf"/>
</dbReference>
<evidence type="ECO:0000313" key="3">
    <source>
        <dbReference type="EMBL" id="GAA3388646.1"/>
    </source>
</evidence>
<dbReference type="PANTHER" id="PTHR43861">
    <property type="entry name" value="TRANS-ACONITATE 2-METHYLTRANSFERASE-RELATED"/>
    <property type="match status" value="1"/>
</dbReference>
<dbReference type="GO" id="GO:0008168">
    <property type="term" value="F:methyltransferase activity"/>
    <property type="evidence" value="ECO:0007669"/>
    <property type="project" value="UniProtKB-KW"/>
</dbReference>
<keyword evidence="4" id="KW-1185">Reference proteome</keyword>
<dbReference type="CDD" id="cd02440">
    <property type="entry name" value="AdoMet_MTases"/>
    <property type="match status" value="1"/>
</dbReference>
<protein>
    <submittedName>
        <fullName evidence="3">Class I SAM-dependent methyltransferase</fullName>
    </submittedName>
</protein>